<dbReference type="GO" id="GO:0005912">
    <property type="term" value="C:adherens junction"/>
    <property type="evidence" value="ECO:0007669"/>
    <property type="project" value="UniProtKB-SubCell"/>
</dbReference>
<feature type="compositionally biased region" description="Basic and acidic residues" evidence="5">
    <location>
        <begin position="3217"/>
        <end position="3235"/>
    </location>
</feature>
<feature type="region of interest" description="Disordered" evidence="5">
    <location>
        <begin position="3217"/>
        <end position="3240"/>
    </location>
</feature>
<dbReference type="FunFam" id="2.30.29.30:FF:000002">
    <property type="entry name" value="Band 4.1-like protein 5 isoform 1"/>
    <property type="match status" value="1"/>
</dbReference>
<reference evidence="8" key="1">
    <citation type="submission" date="2022-11" db="UniProtKB">
        <authorList>
            <consortium name="WormBaseParasite"/>
        </authorList>
    </citation>
    <scope>IDENTIFICATION</scope>
</reference>
<feature type="region of interest" description="Disordered" evidence="5">
    <location>
        <begin position="3869"/>
        <end position="3928"/>
    </location>
</feature>
<dbReference type="SMART" id="SM00295">
    <property type="entry name" value="B41"/>
    <property type="match status" value="1"/>
</dbReference>
<dbReference type="InterPro" id="IPR019748">
    <property type="entry name" value="FERM_central"/>
</dbReference>
<feature type="region of interest" description="Disordered" evidence="5">
    <location>
        <begin position="1557"/>
        <end position="1578"/>
    </location>
</feature>
<dbReference type="InterPro" id="IPR019749">
    <property type="entry name" value="Band_41_domain"/>
</dbReference>
<dbReference type="PANTHER" id="PTHR23280:SF21">
    <property type="entry name" value="PROTEIN 4.1 HOMOLOG"/>
    <property type="match status" value="1"/>
</dbReference>
<keyword evidence="3" id="KW-0597">Phosphoprotein</keyword>
<dbReference type="InterPro" id="IPR018979">
    <property type="entry name" value="FERM_N"/>
</dbReference>
<feature type="compositionally biased region" description="Low complexity" evidence="5">
    <location>
        <begin position="2985"/>
        <end position="2995"/>
    </location>
</feature>
<sequence>MILLRRAEMGKGGTATTDSPPAERPADENPANDSNMQPATVHLLDATKQIFYVPKKAEGKELFDKVVDYLKLVEKEYFGLSFLDTDGNRHWIYEDKRITKQLKGHPWEFNFEVKFYPPDPAALTDDLTRYQLTLQIRHDVYTGRLPATFATLALLGSYIAQAERGDFHDTPDYDDFLRDCRLAPVPSTALYEKIRELHKQHKGETPAEAELHYLDNAKKLSMYGIFLFPAKDSKGTSVHVGVCAHGINVYCDQIRAHRFIWQNIIKIAYRRNTFSIKLQPGELDRSAVLFHLKVPDYASAKRIWKCAVEHHTFFRLIQPDEKPHKGLFRWGSGRFRYQGRTHFQSKMASQMFDHPAATVKRSHSARLASRSDENLAPEAAKHTSPLHYADDGTSHDLTNTPEKSYTLHSVDISGRRDMKKIAKTSEVEVGECDAIFDGSAALVHDDSRSPPAASFGHTTYSSPLRFSPYSARVSQAAQSLYGRADQELRNSAEGQHENLGFEQSQPIHKGSDISELRKEDDLQFGPLSDTVVVYHPGHYEEISRSGGPMREPPIEAGDDIVFIPRGNWKRAVSNTQSAAVTGSNLSSGLLEKGNELGSWPIKYFVNVYHSGFEKYSGGNKDIDNFERAVWEGCEEVISCKDVDKSKYPPKSDVLVEPVMRMERSIELPAASLRLHSSVYHCGYSYPVIDESPEASRLSGKWLRSDIIKAYGASPIDGPKSVRGEQVVRESSESVLHGNRDDDVVHVQQSVDHDHLHRPFAYTTHGGKIEVVGEGDVRPKTYGLPSTSYDGPLENVSRAEEMSSTPIRDHVSVYHSGTSTSRLRKLRIPKVRLGLKSKQEYNSSSSELSEDESKETAGTDKRKKKAIFHMRNLPDKASEKATATKDVYDASVAHPCTTSESSNAKLLLAKTKEYDAGDLKIPQNRRFVHSCHEGEVEVVEKVDVKPETYDLPSTSYEGPLQSTKRDEELNMIPIRDHSAIYHSGLSFVKPKIPKVAGSMRGKAKEESSSEESSNGREEAEETIERANYEESQRGGKKFGESGARLFSFWRSSGRKVKDGDEQHGTSVRNGSTYPAITSQVHNGPVDSTDKSPELESTLLRAKVSIYNSEQTGLPGTWTDYRVFDRAVHEGDVDFVEKSEVDPQSYGVSYEPYVGHFERTVLQRELVFVPLKEHSAKYHSGQSWNPTVQDAEVDNTEFREKFASVDKNKDGASGLFSSWSLSDRKSRSTPVDGHGYPLKATQAHTGHAYSIFRREDIQHEPFKIENIRKSAEGTVIGCDSGETTRKEKTSGLPPISCEEYLATLDKGRDLPSVPFHRLATVSSPGEGNMGNVDGFEKHVADGSKESADYHSLGQSPQRKLDSTEIDARDVPCAVDYPVITSHVYAGPLQSVSRSKDIPSEPLHTIVTVYSSDQPKQLGKHQRPQVFRHTVHEGDVEIIEKGDVNPISYGLPCPPYQGPLETVYREGELPSTPIRDHSSVYHSGISYIKLKKPKLPKFGFGLKRMRREESSSGGSLSGDEVDAEGGGQQVICAEGSVTEKVGACDDSHFPLWHPHGWRRKASDGVAEPGSSTEHSALSGREYTKPVVSIERSDDLATRPLNIRVVSEQVSRPRLRDRLRDYHLFMHARHGGDVEFVEKVDVKTESYNLSSVAYDGALEHTGREEDLPFTPVLEYAAIYHSGLSYVKTRKPKLQVARFALAKRETEETSSESSSGEETDESKRTAGGLFSFWRSSDRRPKADEVVQIKATGRASVTSSPVHGSERSKEQEKGKWNTGTEIHPKRPKLRQRLGDYRLFGRIRCDGAAEVIEKGDVNKESYRLQPVPYEGPLESIHREEELSSTPICDYSSVYHPGRSYIRAKKAISSSVTSSTESLSDEGIEESGKKEDKDVRGGLFTFWRSSDRKKKNEESSAASIADGSHSKQPIEVCSGLVRDRLKQEDMGSGPCLAAAGVPPKTKPKLRQRLGDYRLFGHFSHGGKTEIIDKKDVKPESYKLSPIPYDGVLLNDFPVKDLEFMPIRDCSAVYHSGLSYMTTKKVKLPKLDAILRRSWEESSSESASDEGTGRSEDDAKGAKEGGGGLFSFWRSPVRKSEEKNVTQMITADSTQQAVPQRELVDSIAETKEVESQMWQCEAGPPVLQRQKLRDRLADYLHFGRAFHEGEEDSVSKHALSLQSYKLSSVPYEGSLENMQKEEELLFAPIHEHSSVYHSGKSYVRTKHAAKPSAEGEESKVNKVEESSSESPSEEDSSFIMKKALLNARRPLNDAGKRKEGHGTMFSLWRASDGRTKGAKAISGPVSAGNYSTMPSGRCSGPVYDTEKTEEMKTKSWNVENDVVAAKRPKMRERLNNYRLFRHYTHEGEVDVVDKIDVNPESYEVPLGRYEGKLWIIQRNDELSAVPLVDCASVYHPGTSYIKLKQKKTHRASVDEVMRGSESSSESSSESVDGKQTAKEVKGASRSVFSFWHAAERKAKEDAKMKQHPVQEPHQLVASSSTGLVITMKKTEEMGTAPLTIMPKVHRITKPKLRERLSNYRLFGRAVHEGDVDIIEKEDVKPETYGLSTSPFEGALDSISYVGDLSFAPISEHSSVYHPGTSFLRSKKVSSMNVGLRFMRSGNEELSSESSSEDEIGEGKKTALLYLKSAPAEENRRSDSNSGLFSFWRSSGSKAKDEDITYKAGRSTSSSDASKEPARGQEHSDVHLYKRPSLKERLKDYRLFGRATTGGGTEVTEKSNVNPESYKLSSELYSGPLEHVSYDHEIPFQPIRDYSSVYHPGTSYMKSKKALSARLKFFGDGRNSEEESESSDDNGPEVVKTGATALVKDEYPEVSSTKEATGGLFSFWRASERKAKEQKPSSGSAHRPGAPTIGFAESSTYPVHEIMPAKKIFSTSQSTNRRLPKAPTLRERLGDYRLFGRAVHDGEEDIVEKHNVIPSSYKLSGDPYSGKLEEITLAQELSFSPIRDSSSVYHPGTSYVKTRKQLQQPCSLAKKAEEQSVSESSSGEEQAQEKQKGVLHIKDWKVADDASKGKVGGLFSFWWSSDRSVSGARSASAVEKQVPIESVADLGGVGSTSPEGEMVSKLNEKVVGLQLNRPKLRERLADYRLFRRVICHGDQEFTDKCNVKPETYKLSSVPFTGVLERTEREEELEFSPVREHSSVYHLGTSYLKGEERTGRLAWKGKRKIANAESTNESSTPESDDDDKKGGEAADKIEGAAGGLQSFCRISGRSEKEPDAHVKSASDVESRPNAAAMNDIGSVNEIARTKEFRSRPLLVGIQADDRAGRPRLRDRINDYRLFGRSCHEGASTVIEKSAVAIESYNLPTDEYRGPLETVTCTEELPFRPIRDCVTVYHPGRSFIKGTTRRPEKCWLEKGSSEEISSSSSTEDEFLETKALQKESEKADSPTDTKANGKGGFLSFWRSSERKSKVDSGNSATGAAPDVVSSLPPQHAQDLTVDSIQRSGEIVYEPLRKKVDVYHSGLPQDTKGTNKLHAFTHAVHKGEVELVEKADVKTEAYRLSLANYEGPLSKCEKEPELDPAPIRQYASTYHPGQSYFKSRKRLPLSGFRRKDDYESNTSEEEGGGGDEIKKTEKLPLDAGQKNGGKADKGHSGVLSLWRPGVRKSKDISEDVADNNVQKTEFPAEYTSQDSILVPKAYILDQYEGIPNDIDHRFVTCLTDRDKLEASTKEHLKDGVCDIDLDAEHSQLEETSYESELPFAPIHDFSSLYHSGKSVSDVAECNVNGEQRKELPTDRPRGMEQGKVSGGFMSFPIGRKFRDPGDERKVFDDLYSPSSKVPSDPVSALPLSKEITSEALFDLQSMHIDELEKPVTSVEIQGCERKTSCDIGEHVKRTGIELSAHKIPLSENESNLERLNNENELPVAPLREHSSVYHPGNSYTEEKDTSKRASTSFKEQTAKAISEPKKHSLKEPESLEESKRAPEVGGGLFSFWRGRKWNDTNEEKKIESNDLYVAQELSRTPLLEESSFELVSAGELDRLGEHRPSHTIPDTLSFTREVRAGEIQSTEKADVNPEMYRVEAFRCASSVEKICHENELPTTAISDFCSVYHSGQSLVERSEAEKQKMEKFENDPHIVPEQSSSEGDRRGLFSFWRSSEREAEERGVNDSEQTVHPVLSTVCGPVGEISPVREISSAPSDTDAAVGSHLGGLAKESVAVHTFRRVTDYDSRTDATVEYPSVIGRKIELSSIKSGLAVGRAADDANTPQVPALFGRSSPATVGPVAAYNGSRERMPSFYTLQTYVSDLHSSVRSGIPGDDYRARTRINGERESRSGADYLHNSGEAPDSQEAATVGEPCSPELSPSVMMDDGSSSETPRTLIGYIRRRLTQSVAKPSEKRGAKKKNEKKKAKNAVDGGGSTSSSDSESKERQYRLSYVPAKEDVRPTEQLLSPSNEAPMCEGPVPWTKRTLESNEVMEVRNEGANVPSNHMSDEQELTRTKEAEMFEGRILLEERVDNSYRIRGTGISPTINPNDTSLASTIAQCEMLNLRTPRVMSFGTDITVRQHGPLPRTIVESSAPHTTLESWHESNVGPESVVTDVDKYGNIIKKTVKTQQVKHTIQRQTYQTYSLSGEGEQPGVQTVEASQQVITPIGGGVVMSGTTPIVETRSHTVAYEAGQEPFGSENGFQRSDIPGELISCRTISSGNRTVETITYKTEKDGIVEIHVEHRVTIHSGANIDHDAELSQAILEATNMNPDMTVEKIEVKQESQC</sequence>
<evidence type="ECO:0000256" key="4">
    <source>
        <dbReference type="ARBA" id="ARBA00043944"/>
    </source>
</evidence>
<dbReference type="Pfam" id="PF09379">
    <property type="entry name" value="FERM_N"/>
    <property type="match status" value="1"/>
</dbReference>
<feature type="region of interest" description="Disordered" evidence="5">
    <location>
        <begin position="836"/>
        <end position="864"/>
    </location>
</feature>
<feature type="domain" description="FERM" evidence="6">
    <location>
        <begin position="37"/>
        <end position="318"/>
    </location>
</feature>
<feature type="compositionally biased region" description="Basic and acidic residues" evidence="5">
    <location>
        <begin position="796"/>
        <end position="811"/>
    </location>
</feature>
<dbReference type="PANTHER" id="PTHR23280">
    <property type="entry name" value="4.1 G PROTEIN"/>
    <property type="match status" value="1"/>
</dbReference>
<feature type="compositionally biased region" description="Basic and acidic residues" evidence="5">
    <location>
        <begin position="2438"/>
        <end position="2447"/>
    </location>
</feature>
<feature type="compositionally biased region" description="Low complexity" evidence="5">
    <location>
        <begin position="2427"/>
        <end position="2437"/>
    </location>
</feature>
<feature type="region of interest" description="Disordered" evidence="5">
    <location>
        <begin position="779"/>
        <end position="820"/>
    </location>
</feature>
<feature type="region of interest" description="Disordered" evidence="5">
    <location>
        <begin position="1697"/>
        <end position="1719"/>
    </location>
</feature>
<evidence type="ECO:0000259" key="6">
    <source>
        <dbReference type="PROSITE" id="PS50057"/>
    </source>
</evidence>
<feature type="compositionally biased region" description="Basic and acidic residues" evidence="5">
    <location>
        <begin position="3909"/>
        <end position="3928"/>
    </location>
</feature>
<dbReference type="GO" id="GO:0003779">
    <property type="term" value="F:actin binding"/>
    <property type="evidence" value="ECO:0007669"/>
    <property type="project" value="InterPro"/>
</dbReference>
<comment type="subcellular location">
    <subcellularLocation>
        <location evidence="1">Cell junction</location>
        <location evidence="1">Adherens junction</location>
    </subcellularLocation>
    <subcellularLocation>
        <location evidence="4">Cell projection</location>
        <location evidence="4">Rhabdomere</location>
    </subcellularLocation>
</comment>
<dbReference type="InterPro" id="IPR008379">
    <property type="entry name" value="Band_4.1_C"/>
</dbReference>
<accession>A0A915ACK4</accession>
<keyword evidence="7" id="KW-1185">Reference proteome</keyword>
<dbReference type="InterPro" id="IPR035963">
    <property type="entry name" value="FERM_2"/>
</dbReference>
<feature type="compositionally biased region" description="Basic and acidic residues" evidence="5">
    <location>
        <begin position="3379"/>
        <end position="3395"/>
    </location>
</feature>
<dbReference type="InterPro" id="IPR014847">
    <property type="entry name" value="FA"/>
</dbReference>
<dbReference type="SUPFAM" id="SSF50729">
    <property type="entry name" value="PH domain-like"/>
    <property type="match status" value="1"/>
</dbReference>
<organism evidence="7 8">
    <name type="scientific">Parascaris univalens</name>
    <name type="common">Nematode worm</name>
    <dbReference type="NCBI Taxonomy" id="6257"/>
    <lineage>
        <taxon>Eukaryota</taxon>
        <taxon>Metazoa</taxon>
        <taxon>Ecdysozoa</taxon>
        <taxon>Nematoda</taxon>
        <taxon>Chromadorea</taxon>
        <taxon>Rhabditida</taxon>
        <taxon>Spirurina</taxon>
        <taxon>Ascaridomorpha</taxon>
        <taxon>Ascaridoidea</taxon>
        <taxon>Ascarididae</taxon>
        <taxon>Parascaris</taxon>
    </lineage>
</organism>
<feature type="compositionally biased region" description="Basic and acidic residues" evidence="5">
    <location>
        <begin position="3574"/>
        <end position="3583"/>
    </location>
</feature>
<dbReference type="CDD" id="cd14473">
    <property type="entry name" value="FERM_B-lobe"/>
    <property type="match status" value="1"/>
</dbReference>
<dbReference type="PROSITE" id="PS50057">
    <property type="entry name" value="FERM_3"/>
    <property type="match status" value="1"/>
</dbReference>
<feature type="compositionally biased region" description="Basic and acidic residues" evidence="5">
    <location>
        <begin position="2679"/>
        <end position="2697"/>
    </location>
</feature>
<dbReference type="CDD" id="cd01765">
    <property type="entry name" value="FERM_F0_F1"/>
    <property type="match status" value="1"/>
</dbReference>
<feature type="region of interest" description="Disordered" evidence="5">
    <location>
        <begin position="3360"/>
        <end position="3437"/>
    </location>
</feature>
<dbReference type="InterPro" id="IPR000299">
    <property type="entry name" value="FERM_domain"/>
</dbReference>
<feature type="region of interest" description="Disordered" evidence="5">
    <location>
        <begin position="2046"/>
        <end position="2077"/>
    </location>
</feature>
<dbReference type="InterPro" id="IPR000798">
    <property type="entry name" value="Ez/rad/moesin-like"/>
</dbReference>
<feature type="compositionally biased region" description="Basic and acidic residues" evidence="5">
    <location>
        <begin position="1758"/>
        <end position="1769"/>
    </location>
</feature>
<protein>
    <recommendedName>
        <fullName evidence="2">Moesin/ezrin/radixin homolog 1</fullName>
    </recommendedName>
</protein>
<dbReference type="GO" id="GO:0005198">
    <property type="term" value="F:structural molecule activity"/>
    <property type="evidence" value="ECO:0007669"/>
    <property type="project" value="InterPro"/>
</dbReference>
<evidence type="ECO:0000256" key="5">
    <source>
        <dbReference type="SAM" id="MobiDB-lite"/>
    </source>
</evidence>
<evidence type="ECO:0000256" key="2">
    <source>
        <dbReference type="ARBA" id="ARBA00022025"/>
    </source>
</evidence>
<feature type="region of interest" description="Disordered" evidence="5">
    <location>
        <begin position="2419"/>
        <end position="2447"/>
    </location>
</feature>
<dbReference type="InterPro" id="IPR014352">
    <property type="entry name" value="FERM/acyl-CoA-bd_prot_sf"/>
</dbReference>
<feature type="region of interest" description="Disordered" evidence="5">
    <location>
        <begin position="3172"/>
        <end position="3198"/>
    </location>
</feature>
<evidence type="ECO:0000256" key="3">
    <source>
        <dbReference type="ARBA" id="ARBA00022553"/>
    </source>
</evidence>
<feature type="region of interest" description="Disordered" evidence="5">
    <location>
        <begin position="1054"/>
        <end position="1090"/>
    </location>
</feature>
<dbReference type="WBParaSite" id="PgR005X_g149_t03">
    <property type="protein sequence ID" value="PgR005X_g149_t03"/>
    <property type="gene ID" value="PgR005X_g149"/>
</dbReference>
<dbReference type="SUPFAM" id="SSF54236">
    <property type="entry name" value="Ubiquitin-like"/>
    <property type="match status" value="1"/>
</dbReference>
<feature type="region of interest" description="Disordered" evidence="5">
    <location>
        <begin position="359"/>
        <end position="402"/>
    </location>
</feature>
<dbReference type="SUPFAM" id="SSF47031">
    <property type="entry name" value="Second domain of FERM"/>
    <property type="match status" value="1"/>
</dbReference>
<dbReference type="GO" id="GO:0005856">
    <property type="term" value="C:cytoskeleton"/>
    <property type="evidence" value="ECO:0007669"/>
    <property type="project" value="InterPro"/>
</dbReference>
<feature type="region of interest" description="Disordered" evidence="5">
    <location>
        <begin position="7"/>
        <end position="36"/>
    </location>
</feature>
<evidence type="ECO:0000313" key="7">
    <source>
        <dbReference type="Proteomes" id="UP000887569"/>
    </source>
</evidence>
<dbReference type="InterPro" id="IPR018980">
    <property type="entry name" value="FERM_PH-like_C"/>
</dbReference>
<evidence type="ECO:0000313" key="8">
    <source>
        <dbReference type="WBParaSite" id="PgR005X_g149_t03"/>
    </source>
</evidence>
<dbReference type="GO" id="GO:0005886">
    <property type="term" value="C:plasma membrane"/>
    <property type="evidence" value="ECO:0007669"/>
    <property type="project" value="TreeGrafter"/>
</dbReference>
<dbReference type="SMART" id="SM01195">
    <property type="entry name" value="FA"/>
    <property type="match status" value="1"/>
</dbReference>
<dbReference type="InterPro" id="IPR029071">
    <property type="entry name" value="Ubiquitin-like_domsf"/>
</dbReference>
<dbReference type="Gene3D" id="1.20.80.10">
    <property type="match status" value="1"/>
</dbReference>
<feature type="compositionally biased region" description="Polar residues" evidence="5">
    <location>
        <begin position="3177"/>
        <end position="3186"/>
    </location>
</feature>
<feature type="region of interest" description="Disordered" evidence="5">
    <location>
        <begin position="3555"/>
        <end position="3600"/>
    </location>
</feature>
<feature type="compositionally biased region" description="Polar residues" evidence="5">
    <location>
        <begin position="1063"/>
        <end position="1080"/>
    </location>
</feature>
<feature type="region of interest" description="Disordered" evidence="5">
    <location>
        <begin position="1746"/>
        <end position="1776"/>
    </location>
</feature>
<dbReference type="Pfam" id="PF09380">
    <property type="entry name" value="FERM_C"/>
    <property type="match status" value="1"/>
</dbReference>
<feature type="region of interest" description="Disordered" evidence="5">
    <location>
        <begin position="2840"/>
        <end position="2862"/>
    </location>
</feature>
<dbReference type="InterPro" id="IPR019747">
    <property type="entry name" value="FERM_CS"/>
</dbReference>
<name>A0A915ACK4_PARUN</name>
<dbReference type="Gene3D" id="3.10.20.90">
    <property type="entry name" value="Phosphatidylinositol 3-kinase Catalytic Subunit, Chain A, domain 1"/>
    <property type="match status" value="1"/>
</dbReference>
<feature type="region of interest" description="Disordered" evidence="5">
    <location>
        <begin position="995"/>
        <end position="1038"/>
    </location>
</feature>
<feature type="compositionally biased region" description="Basic and acidic residues" evidence="5">
    <location>
        <begin position="2058"/>
        <end position="2070"/>
    </location>
</feature>
<feature type="region of interest" description="Disordered" evidence="5">
    <location>
        <begin position="4255"/>
        <end position="4376"/>
    </location>
</feature>
<dbReference type="Gene3D" id="2.30.29.30">
    <property type="entry name" value="Pleckstrin-homology domain (PH domain)/Phosphotyrosine-binding domain (PTB)"/>
    <property type="match status" value="1"/>
</dbReference>
<evidence type="ECO:0000256" key="1">
    <source>
        <dbReference type="ARBA" id="ARBA00004536"/>
    </source>
</evidence>
<feature type="region of interest" description="Disordered" evidence="5">
    <location>
        <begin position="2205"/>
        <end position="2243"/>
    </location>
</feature>
<feature type="compositionally biased region" description="Basic and acidic residues" evidence="5">
    <location>
        <begin position="4262"/>
        <end position="4278"/>
    </location>
</feature>
<dbReference type="Pfam" id="PF08736">
    <property type="entry name" value="FA"/>
    <property type="match status" value="1"/>
</dbReference>
<feature type="region of interest" description="Disordered" evidence="5">
    <location>
        <begin position="2976"/>
        <end position="3001"/>
    </location>
</feature>
<dbReference type="PRINTS" id="PR00935">
    <property type="entry name" value="BAND41"/>
</dbReference>
<feature type="compositionally biased region" description="Basic and acidic residues" evidence="5">
    <location>
        <begin position="2223"/>
        <end position="2232"/>
    </location>
</feature>
<dbReference type="PRINTS" id="PR00661">
    <property type="entry name" value="ERMFAMILY"/>
</dbReference>
<dbReference type="Pfam" id="PF05902">
    <property type="entry name" value="4_1_CTD"/>
    <property type="match status" value="1"/>
</dbReference>
<dbReference type="Proteomes" id="UP000887569">
    <property type="component" value="Unplaced"/>
</dbReference>
<feature type="region of interest" description="Disordered" evidence="5">
    <location>
        <begin position="1864"/>
        <end position="1884"/>
    </location>
</feature>
<feature type="compositionally biased region" description="Basic and acidic residues" evidence="5">
    <location>
        <begin position="1001"/>
        <end position="1038"/>
    </location>
</feature>
<dbReference type="SMART" id="SM01196">
    <property type="entry name" value="FERM_C"/>
    <property type="match status" value="1"/>
</dbReference>
<feature type="region of interest" description="Disordered" evidence="5">
    <location>
        <begin position="2664"/>
        <end position="2697"/>
    </location>
</feature>
<dbReference type="PROSITE" id="PS00660">
    <property type="entry name" value="FERM_1"/>
    <property type="match status" value="1"/>
</dbReference>
<feature type="compositionally biased region" description="Basic residues" evidence="5">
    <location>
        <begin position="4344"/>
        <end position="4355"/>
    </location>
</feature>
<dbReference type="GO" id="GO:0031032">
    <property type="term" value="P:actomyosin structure organization"/>
    <property type="evidence" value="ECO:0007669"/>
    <property type="project" value="TreeGrafter"/>
</dbReference>
<dbReference type="InterPro" id="IPR011993">
    <property type="entry name" value="PH-like_dom_sf"/>
</dbReference>
<proteinExistence type="predicted"/>
<feature type="region of interest" description="Disordered" evidence="5">
    <location>
        <begin position="1503"/>
        <end position="1522"/>
    </location>
</feature>
<dbReference type="Pfam" id="PF00373">
    <property type="entry name" value="FERM_M"/>
    <property type="match status" value="1"/>
</dbReference>